<organism evidence="2">
    <name type="scientific">marine sediment metagenome</name>
    <dbReference type="NCBI Taxonomy" id="412755"/>
    <lineage>
        <taxon>unclassified sequences</taxon>
        <taxon>metagenomes</taxon>
        <taxon>ecological metagenomes</taxon>
    </lineage>
</organism>
<comment type="caution">
    <text evidence="2">The sequence shown here is derived from an EMBL/GenBank/DDBJ whole genome shotgun (WGS) entry which is preliminary data.</text>
</comment>
<feature type="domain" description="Bacterial sugar transferase" evidence="1">
    <location>
        <begin position="12"/>
        <end position="39"/>
    </location>
</feature>
<protein>
    <recommendedName>
        <fullName evidence="1">Bacterial sugar transferase domain-containing protein</fullName>
    </recommendedName>
</protein>
<reference evidence="2" key="1">
    <citation type="journal article" date="2014" name="Front. Microbiol.">
        <title>High frequency of phylogenetically diverse reductive dehalogenase-homologous genes in deep subseafloor sedimentary metagenomes.</title>
        <authorList>
            <person name="Kawai M."/>
            <person name="Futagami T."/>
            <person name="Toyoda A."/>
            <person name="Takaki Y."/>
            <person name="Nishi S."/>
            <person name="Hori S."/>
            <person name="Arai W."/>
            <person name="Tsubouchi T."/>
            <person name="Morono Y."/>
            <person name="Uchiyama I."/>
            <person name="Ito T."/>
            <person name="Fujiyama A."/>
            <person name="Inagaki F."/>
            <person name="Takami H."/>
        </authorList>
    </citation>
    <scope>NUCLEOTIDE SEQUENCE</scope>
    <source>
        <strain evidence="2">Expedition CK06-06</strain>
    </source>
</reference>
<dbReference type="InterPro" id="IPR003362">
    <property type="entry name" value="Bact_transf"/>
</dbReference>
<sequence length="39" mass="4368">MGTPDGAKEDLGEENSYVTRAGRIIRQFTIDELPNLFNV</sequence>
<dbReference type="EMBL" id="BART01004986">
    <property type="protein sequence ID" value="GAG59457.1"/>
    <property type="molecule type" value="Genomic_DNA"/>
</dbReference>
<proteinExistence type="predicted"/>
<accession>X0ZN42</accession>
<dbReference type="AlphaFoldDB" id="X0ZN42"/>
<evidence type="ECO:0000313" key="2">
    <source>
        <dbReference type="EMBL" id="GAG59457.1"/>
    </source>
</evidence>
<feature type="non-terminal residue" evidence="2">
    <location>
        <position position="39"/>
    </location>
</feature>
<evidence type="ECO:0000259" key="1">
    <source>
        <dbReference type="Pfam" id="PF02397"/>
    </source>
</evidence>
<name>X0ZN42_9ZZZZ</name>
<dbReference type="Pfam" id="PF02397">
    <property type="entry name" value="Bac_transf"/>
    <property type="match status" value="1"/>
</dbReference>
<gene>
    <name evidence="2" type="ORF">S01H4_11979</name>
</gene>